<proteinExistence type="predicted"/>
<evidence type="ECO:0000313" key="2">
    <source>
        <dbReference type="Proteomes" id="UP000184231"/>
    </source>
</evidence>
<organism evidence="1 2">
    <name type="scientific">Arenibacter nanhaiticus</name>
    <dbReference type="NCBI Taxonomy" id="558155"/>
    <lineage>
        <taxon>Bacteria</taxon>
        <taxon>Pseudomonadati</taxon>
        <taxon>Bacteroidota</taxon>
        <taxon>Flavobacteriia</taxon>
        <taxon>Flavobacteriales</taxon>
        <taxon>Flavobacteriaceae</taxon>
        <taxon>Arenibacter</taxon>
    </lineage>
</organism>
<sequence>MTNTINCTNCGADIDYNTESCYCGFSMSNSDKEEALSQIRQIESVQLLDESIGNTAIDYYQALDNFELSSSYFRSKTAKKDFTLKVDFINENLKPAINLWRTTLTEAELQIAKEKLEVYKSMYEISDFIINEFFGRFKLKDYRAEYFNEVRNYSQYEIAETMVSADLDFSDIETTNLGAIGANVLSSGFNALQNGSFNELAQKSEWTKSDQKRVATEVGVSIAIGVLDGVGKLLTQNSEVIKQIRAVNLELNNEMEKVGSTINEMLIEERGLRKHKRLYDWCEIILNRTFTEQLLPIVNELNSNPIYQEYRYKRKPFDLEQDKIQISHAVLNEEVDLSFWGILFRSKRSNFSKAWSRRIKKTNLASKFDQLNKDLNESTPRTLNELLDYQTIRNENFEKFESTHRKEIRAQDVYNKNRSVVEGYAKVFKNIQEKLNINKI</sequence>
<keyword evidence="2" id="KW-1185">Reference proteome</keyword>
<dbReference type="OrthoDB" id="1423192at2"/>
<dbReference type="AlphaFoldDB" id="A0A1M6IX13"/>
<gene>
    <name evidence="1" type="ORF">SAMN04487911_11954</name>
</gene>
<accession>A0A1M6IX13</accession>
<evidence type="ECO:0000313" key="1">
    <source>
        <dbReference type="EMBL" id="SHJ39025.1"/>
    </source>
</evidence>
<protein>
    <submittedName>
        <fullName evidence="1">Uncharacterized protein</fullName>
    </submittedName>
</protein>
<reference evidence="1 2" key="1">
    <citation type="submission" date="2016-11" db="EMBL/GenBank/DDBJ databases">
        <authorList>
            <person name="Jaros S."/>
            <person name="Januszkiewicz K."/>
            <person name="Wedrychowicz H."/>
        </authorList>
    </citation>
    <scope>NUCLEOTIDE SEQUENCE [LARGE SCALE GENOMIC DNA]</scope>
    <source>
        <strain evidence="1 2">CGMCC 1.8863</strain>
    </source>
</reference>
<dbReference type="EMBL" id="FQYX01000019">
    <property type="protein sequence ID" value="SHJ39025.1"/>
    <property type="molecule type" value="Genomic_DNA"/>
</dbReference>
<dbReference type="RefSeq" id="WP_072764992.1">
    <property type="nucleotide sequence ID" value="NZ_FQYX01000019.1"/>
</dbReference>
<name>A0A1M6IX13_9FLAO</name>
<dbReference type="STRING" id="558155.SAMN04487911_11954"/>
<dbReference type="Proteomes" id="UP000184231">
    <property type="component" value="Unassembled WGS sequence"/>
</dbReference>